<protein>
    <recommendedName>
        <fullName evidence="8">Magnesium transport protein CorA</fullName>
    </recommendedName>
</protein>
<comment type="caution">
    <text evidence="10">The sequence shown here is derived from an EMBL/GenBank/DDBJ whole genome shotgun (WGS) entry which is preliminary data.</text>
</comment>
<keyword evidence="8" id="KW-0406">Ion transport</keyword>
<dbReference type="InterPro" id="IPR045863">
    <property type="entry name" value="CorA_TM1_TM2"/>
</dbReference>
<feature type="transmembrane region" description="Helical" evidence="8">
    <location>
        <begin position="291"/>
        <end position="312"/>
    </location>
</feature>
<dbReference type="AlphaFoldDB" id="A0A1V2ZVS2"/>
<dbReference type="Pfam" id="PF01544">
    <property type="entry name" value="CorA"/>
    <property type="match status" value="1"/>
</dbReference>
<feature type="region of interest" description="Disordered" evidence="9">
    <location>
        <begin position="1"/>
        <end position="23"/>
    </location>
</feature>
<dbReference type="InterPro" id="IPR002523">
    <property type="entry name" value="MgTranspt_CorA/ZnTranspt_ZntB"/>
</dbReference>
<sequence>MSRLFEKTYPEPGAAPGHGAHAREDVGEGARACAWHYGHERLTELDADRILSGGAGDTGEGFMWLHLQGMPGPEQLRALGNAFGLHPLVLEDIRHQGQRPKVDFFDNALMVILSHPRHEQGRIELDQFSLFVAPGLIISIHGGEQDPFEPVRDRMRSANRNFNRLGAAYLAYALMDAVVDQGFPVLEEISEWLERLEDAVLERPDASTLAEIHRLRRELLVLRRQLWPARDVVARLMRDDLEPFTVELFPYLRDVHDHAIQIVDLLESYREMAATLIEAYMSAINQRSNDVMRVLTIIATIFIPLTFVVGIYGMNFDHPESPWSMPELYTYYGYPVVWLVMLGVVAGMLYFFRRRGWL</sequence>
<keyword evidence="4 8" id="KW-1003">Cell membrane</keyword>
<dbReference type="STRING" id="252474.B1A74_13660"/>
<organism evidence="10 11">
    <name type="scientific">Thioalkalivibrio halophilus</name>
    <dbReference type="NCBI Taxonomy" id="252474"/>
    <lineage>
        <taxon>Bacteria</taxon>
        <taxon>Pseudomonadati</taxon>
        <taxon>Pseudomonadota</taxon>
        <taxon>Gammaproteobacteria</taxon>
        <taxon>Chromatiales</taxon>
        <taxon>Ectothiorhodospiraceae</taxon>
        <taxon>Thioalkalivibrio</taxon>
    </lineage>
</organism>
<comment type="function">
    <text evidence="8">Mediates influx of magnesium ions.</text>
</comment>
<evidence type="ECO:0000256" key="2">
    <source>
        <dbReference type="ARBA" id="ARBA00009765"/>
    </source>
</evidence>
<dbReference type="EMBL" id="MUZR01000080">
    <property type="protein sequence ID" value="OOC08923.1"/>
    <property type="molecule type" value="Genomic_DNA"/>
</dbReference>
<dbReference type="GO" id="GO:0050897">
    <property type="term" value="F:cobalt ion binding"/>
    <property type="evidence" value="ECO:0007669"/>
    <property type="project" value="TreeGrafter"/>
</dbReference>
<dbReference type="PANTHER" id="PTHR46494">
    <property type="entry name" value="CORA FAMILY METAL ION TRANSPORTER (EUROFUNG)"/>
    <property type="match status" value="1"/>
</dbReference>
<feature type="transmembrane region" description="Helical" evidence="8">
    <location>
        <begin position="332"/>
        <end position="352"/>
    </location>
</feature>
<reference evidence="10 11" key="1">
    <citation type="submission" date="2017-02" db="EMBL/GenBank/DDBJ databases">
        <title>Genomic diversity within the haloalkaliphilic genus Thioalkalivibrio.</title>
        <authorList>
            <person name="Ahn A.-C."/>
            <person name="Meier-Kolthoff J."/>
            <person name="Overmars L."/>
            <person name="Richter M."/>
            <person name="Woyke T."/>
            <person name="Sorokin D.Y."/>
            <person name="Muyzer G."/>
        </authorList>
    </citation>
    <scope>NUCLEOTIDE SEQUENCE [LARGE SCALE GENOMIC DNA]</scope>
    <source>
        <strain evidence="10 11">HL17</strain>
    </source>
</reference>
<name>A0A1V2ZVS2_9GAMM</name>
<dbReference type="InterPro" id="IPR004488">
    <property type="entry name" value="Mg/Co-transport_prot_CorA"/>
</dbReference>
<evidence type="ECO:0000256" key="6">
    <source>
        <dbReference type="ARBA" id="ARBA00022989"/>
    </source>
</evidence>
<dbReference type="GO" id="GO:0000287">
    <property type="term" value="F:magnesium ion binding"/>
    <property type="evidence" value="ECO:0007669"/>
    <property type="project" value="TreeGrafter"/>
</dbReference>
<dbReference type="Proteomes" id="UP000189177">
    <property type="component" value="Unassembled WGS sequence"/>
</dbReference>
<evidence type="ECO:0000256" key="7">
    <source>
        <dbReference type="ARBA" id="ARBA00023136"/>
    </source>
</evidence>
<evidence type="ECO:0000256" key="1">
    <source>
        <dbReference type="ARBA" id="ARBA00004651"/>
    </source>
</evidence>
<dbReference type="InterPro" id="IPR045861">
    <property type="entry name" value="CorA_cytoplasmic_dom"/>
</dbReference>
<accession>A0A1V2ZVS2</accession>
<dbReference type="NCBIfam" id="TIGR00383">
    <property type="entry name" value="corA"/>
    <property type="match status" value="1"/>
</dbReference>
<comment type="similarity">
    <text evidence="2 8">Belongs to the CorA metal ion transporter (MIT) (TC 1.A.35) family.</text>
</comment>
<gene>
    <name evidence="8" type="primary">corA</name>
    <name evidence="10" type="ORF">B1A74_13660</name>
</gene>
<evidence type="ECO:0000256" key="5">
    <source>
        <dbReference type="ARBA" id="ARBA00022692"/>
    </source>
</evidence>
<dbReference type="GO" id="GO:0015087">
    <property type="term" value="F:cobalt ion transmembrane transporter activity"/>
    <property type="evidence" value="ECO:0007669"/>
    <property type="project" value="UniProtKB-UniRule"/>
</dbReference>
<proteinExistence type="inferred from homology"/>
<evidence type="ECO:0000313" key="10">
    <source>
        <dbReference type="EMBL" id="OOC08923.1"/>
    </source>
</evidence>
<dbReference type="GO" id="GO:0005886">
    <property type="term" value="C:plasma membrane"/>
    <property type="evidence" value="ECO:0007669"/>
    <property type="project" value="UniProtKB-SubCell"/>
</dbReference>
<dbReference type="GO" id="GO:0015095">
    <property type="term" value="F:magnesium ion transmembrane transporter activity"/>
    <property type="evidence" value="ECO:0007669"/>
    <property type="project" value="UniProtKB-UniRule"/>
</dbReference>
<keyword evidence="11" id="KW-1185">Reference proteome</keyword>
<evidence type="ECO:0000256" key="8">
    <source>
        <dbReference type="RuleBase" id="RU362010"/>
    </source>
</evidence>
<dbReference type="SUPFAM" id="SSF144083">
    <property type="entry name" value="Magnesium transport protein CorA, transmembrane region"/>
    <property type="match status" value="1"/>
</dbReference>
<keyword evidence="8" id="KW-0460">Magnesium</keyword>
<dbReference type="OrthoDB" id="9803416at2"/>
<evidence type="ECO:0000256" key="4">
    <source>
        <dbReference type="ARBA" id="ARBA00022475"/>
    </source>
</evidence>
<evidence type="ECO:0000313" key="11">
    <source>
        <dbReference type="Proteomes" id="UP000189177"/>
    </source>
</evidence>
<dbReference type="FunFam" id="1.20.58.340:FF:000012">
    <property type="entry name" value="Magnesium transport protein CorA"/>
    <property type="match status" value="1"/>
</dbReference>
<dbReference type="SUPFAM" id="SSF143865">
    <property type="entry name" value="CorA soluble domain-like"/>
    <property type="match status" value="1"/>
</dbReference>
<dbReference type="Gene3D" id="3.30.460.20">
    <property type="entry name" value="CorA soluble domain-like"/>
    <property type="match status" value="1"/>
</dbReference>
<evidence type="ECO:0000256" key="9">
    <source>
        <dbReference type="SAM" id="MobiDB-lite"/>
    </source>
</evidence>
<keyword evidence="3 8" id="KW-0813">Transport</keyword>
<dbReference type="PANTHER" id="PTHR46494:SF1">
    <property type="entry name" value="CORA FAMILY METAL ION TRANSPORTER (EUROFUNG)"/>
    <property type="match status" value="1"/>
</dbReference>
<dbReference type="CDD" id="cd12828">
    <property type="entry name" value="TmCorA-like_1"/>
    <property type="match status" value="1"/>
</dbReference>
<dbReference type="RefSeq" id="WP_077244957.1">
    <property type="nucleotide sequence ID" value="NZ_MUZR01000080.1"/>
</dbReference>
<keyword evidence="7 8" id="KW-0472">Membrane</keyword>
<dbReference type="Gene3D" id="1.20.58.340">
    <property type="entry name" value="Magnesium transport protein CorA, transmembrane region"/>
    <property type="match status" value="2"/>
</dbReference>
<keyword evidence="5 8" id="KW-0812">Transmembrane</keyword>
<comment type="subcellular location">
    <subcellularLocation>
        <location evidence="1">Cell membrane</location>
        <topology evidence="1">Multi-pass membrane protein</topology>
    </subcellularLocation>
    <subcellularLocation>
        <location evidence="8">Membrane</location>
        <topology evidence="8">Multi-pass membrane protein</topology>
    </subcellularLocation>
</comment>
<evidence type="ECO:0000256" key="3">
    <source>
        <dbReference type="ARBA" id="ARBA00022448"/>
    </source>
</evidence>
<keyword evidence="6 8" id="KW-1133">Transmembrane helix</keyword>